<evidence type="ECO:0000259" key="3">
    <source>
        <dbReference type="PROSITE" id="PS50222"/>
    </source>
</evidence>
<dbReference type="InterPro" id="IPR018247">
    <property type="entry name" value="EF_Hand_1_Ca_BS"/>
</dbReference>
<organism evidence="4">
    <name type="scientific">Corethron hystrix</name>
    <dbReference type="NCBI Taxonomy" id="216773"/>
    <lineage>
        <taxon>Eukaryota</taxon>
        <taxon>Sar</taxon>
        <taxon>Stramenopiles</taxon>
        <taxon>Ochrophyta</taxon>
        <taxon>Bacillariophyta</taxon>
        <taxon>Coscinodiscophyceae</taxon>
        <taxon>Corethrophycidae</taxon>
        <taxon>Corethrales</taxon>
        <taxon>Corethraceae</taxon>
        <taxon>Corethron</taxon>
    </lineage>
</organism>
<name>A0A6U5M5U3_9STRA</name>
<dbReference type="SMART" id="SM00054">
    <property type="entry name" value="EFh"/>
    <property type="match status" value="2"/>
</dbReference>
<dbReference type="SUPFAM" id="SSF47473">
    <property type="entry name" value="EF-hand"/>
    <property type="match status" value="1"/>
</dbReference>
<dbReference type="EMBL" id="HBFR01041607">
    <property type="protein sequence ID" value="CAD8903188.1"/>
    <property type="molecule type" value="Transcribed_RNA"/>
</dbReference>
<dbReference type="InterPro" id="IPR011992">
    <property type="entry name" value="EF-hand-dom_pair"/>
</dbReference>
<proteinExistence type="predicted"/>
<feature type="domain" description="EF-hand" evidence="3">
    <location>
        <begin position="82"/>
        <end position="117"/>
    </location>
</feature>
<dbReference type="InterPro" id="IPR002048">
    <property type="entry name" value="EF_hand_dom"/>
</dbReference>
<accession>A0A6U5M5U3</accession>
<dbReference type="GO" id="GO:0005509">
    <property type="term" value="F:calcium ion binding"/>
    <property type="evidence" value="ECO:0007669"/>
    <property type="project" value="InterPro"/>
</dbReference>
<keyword evidence="2" id="KW-0732">Signal</keyword>
<reference evidence="4" key="1">
    <citation type="submission" date="2021-01" db="EMBL/GenBank/DDBJ databases">
        <authorList>
            <person name="Corre E."/>
            <person name="Pelletier E."/>
            <person name="Niang G."/>
            <person name="Scheremetjew M."/>
            <person name="Finn R."/>
            <person name="Kale V."/>
            <person name="Holt S."/>
            <person name="Cochrane G."/>
            <person name="Meng A."/>
            <person name="Brown T."/>
            <person name="Cohen L."/>
        </authorList>
    </citation>
    <scope>NUCLEOTIDE SEQUENCE</scope>
    <source>
        <strain evidence="4">308</strain>
    </source>
</reference>
<gene>
    <name evidence="4" type="ORF">CHYS00102_LOCUS30407</name>
    <name evidence="5" type="ORF">CHYS00102_LOCUS30408</name>
</gene>
<dbReference type="PROSITE" id="PS00018">
    <property type="entry name" value="EF_HAND_1"/>
    <property type="match status" value="1"/>
</dbReference>
<dbReference type="EMBL" id="HBFR01041609">
    <property type="protein sequence ID" value="CAD8903189.1"/>
    <property type="molecule type" value="Transcribed_RNA"/>
</dbReference>
<dbReference type="PROSITE" id="PS50222">
    <property type="entry name" value="EF_HAND_2"/>
    <property type="match status" value="2"/>
</dbReference>
<sequence>MNDSKWVAILLIPFAVAVTTECFGRAATYLANKRLKIKQQDLIQSVINMENFDAIDTDHDGTLSEVEYISFMLIEMNKCDRSLMDELRSQFKEMDLDGSGFILKEELRTIAEEQSAMLDMVEEKLIV</sequence>
<protein>
    <recommendedName>
        <fullName evidence="3">EF-hand domain-containing protein</fullName>
    </recommendedName>
</protein>
<feature type="signal peptide" evidence="2">
    <location>
        <begin position="1"/>
        <end position="19"/>
    </location>
</feature>
<keyword evidence="1" id="KW-0106">Calcium</keyword>
<feature type="chain" id="PRO_5036393989" description="EF-hand domain-containing protein" evidence="2">
    <location>
        <begin position="20"/>
        <end position="127"/>
    </location>
</feature>
<evidence type="ECO:0000256" key="2">
    <source>
        <dbReference type="SAM" id="SignalP"/>
    </source>
</evidence>
<evidence type="ECO:0000256" key="1">
    <source>
        <dbReference type="ARBA" id="ARBA00022837"/>
    </source>
</evidence>
<dbReference type="AlphaFoldDB" id="A0A6U5M5U3"/>
<dbReference type="Gene3D" id="1.10.238.10">
    <property type="entry name" value="EF-hand"/>
    <property type="match status" value="1"/>
</dbReference>
<dbReference type="Pfam" id="PF13202">
    <property type="entry name" value="EF-hand_5"/>
    <property type="match status" value="2"/>
</dbReference>
<feature type="domain" description="EF-hand" evidence="3">
    <location>
        <begin position="52"/>
        <end position="78"/>
    </location>
</feature>
<evidence type="ECO:0000313" key="5">
    <source>
        <dbReference type="EMBL" id="CAD8903189.1"/>
    </source>
</evidence>
<evidence type="ECO:0000313" key="4">
    <source>
        <dbReference type="EMBL" id="CAD8903188.1"/>
    </source>
</evidence>